<feature type="coiled-coil region" evidence="1">
    <location>
        <begin position="61"/>
        <end position="95"/>
    </location>
</feature>
<organism evidence="2 3">
    <name type="scientific">Eimeria tenella</name>
    <name type="common">Coccidian parasite</name>
    <dbReference type="NCBI Taxonomy" id="5802"/>
    <lineage>
        <taxon>Eukaryota</taxon>
        <taxon>Sar</taxon>
        <taxon>Alveolata</taxon>
        <taxon>Apicomplexa</taxon>
        <taxon>Conoidasida</taxon>
        <taxon>Coccidia</taxon>
        <taxon>Eucoccidiorida</taxon>
        <taxon>Eimeriorina</taxon>
        <taxon>Eimeriidae</taxon>
        <taxon>Eimeria</taxon>
    </lineage>
</organism>
<name>U6L5S9_EIMTE</name>
<dbReference type="VEuPathDB" id="ToxoDB:ETH2_0617400"/>
<dbReference type="GeneID" id="25257413"/>
<reference evidence="2" key="1">
    <citation type="submission" date="2013-10" db="EMBL/GenBank/DDBJ databases">
        <title>Genomic analysis of the causative agents of coccidiosis in chickens.</title>
        <authorList>
            <person name="Reid A.J."/>
            <person name="Blake D."/>
            <person name="Billington K."/>
            <person name="Browne H."/>
            <person name="Dunn M."/>
            <person name="Hung S."/>
            <person name="Kawahara F."/>
            <person name="Miranda-Saavedra D."/>
            <person name="Mourier T."/>
            <person name="Nagra H."/>
            <person name="Otto T.D."/>
            <person name="Rawlings N."/>
            <person name="Sanchez A."/>
            <person name="Sanders M."/>
            <person name="Subramaniam C."/>
            <person name="Tay Y."/>
            <person name="Dear P."/>
            <person name="Doerig C."/>
            <person name="Gruber A."/>
            <person name="Parkinson J."/>
            <person name="Shirley M."/>
            <person name="Wan K.L."/>
            <person name="Berriman M."/>
            <person name="Tomley F."/>
            <person name="Pain A."/>
        </authorList>
    </citation>
    <scope>NUCLEOTIDE SEQUENCE [LARGE SCALE GENOMIC DNA]</scope>
    <source>
        <strain evidence="2">Houghton</strain>
    </source>
</reference>
<dbReference type="VEuPathDB" id="ToxoDB:ETH_00041865"/>
<gene>
    <name evidence="2" type="ORF">ETH_00041865</name>
</gene>
<dbReference type="EMBL" id="HG677283">
    <property type="protein sequence ID" value="CDJ44553.1"/>
    <property type="molecule type" value="Genomic_DNA"/>
</dbReference>
<evidence type="ECO:0000256" key="1">
    <source>
        <dbReference type="SAM" id="Coils"/>
    </source>
</evidence>
<dbReference type="RefSeq" id="XP_013235301.1">
    <property type="nucleotide sequence ID" value="XM_013379847.1"/>
</dbReference>
<keyword evidence="3" id="KW-1185">Reference proteome</keyword>
<keyword evidence="1" id="KW-0175">Coiled coil</keyword>
<dbReference type="OMA" id="MEEDAYV"/>
<reference evidence="2" key="2">
    <citation type="submission" date="2013-10" db="EMBL/GenBank/DDBJ databases">
        <authorList>
            <person name="Aslett M."/>
        </authorList>
    </citation>
    <scope>NUCLEOTIDE SEQUENCE [LARGE SCALE GENOMIC DNA]</scope>
    <source>
        <strain evidence="2">Houghton</strain>
    </source>
</reference>
<dbReference type="AlphaFoldDB" id="U6L5S9"/>
<sequence>MAAEAEGQLELWRVKHQLEAERELRRTETAMRQKLEEAFARGEQQREQATVLAPVWSVPTLQELQQRKQQLQQLQQQLRLMTEQLQQKAVELQQRECRLQQEQQMLAAAAADAELRLAADCRQTKEAAEHALRLESQQQQLLQQQLQQASAVAAAAAARAAAAEAEAAQCRRELCESPVAHLKAQLQLKTYQAQDLAQKLDIMTASRNHFLRSCSLLLRQLQALKE</sequence>
<feature type="coiled-coil region" evidence="1">
    <location>
        <begin position="146"/>
        <end position="173"/>
    </location>
</feature>
<evidence type="ECO:0000313" key="2">
    <source>
        <dbReference type="EMBL" id="CDJ44553.1"/>
    </source>
</evidence>
<evidence type="ECO:0000313" key="3">
    <source>
        <dbReference type="Proteomes" id="UP000030747"/>
    </source>
</evidence>
<protein>
    <submittedName>
        <fullName evidence="2">Uncharacterized protein</fullName>
    </submittedName>
</protein>
<proteinExistence type="predicted"/>
<feature type="non-terminal residue" evidence="2">
    <location>
        <position position="226"/>
    </location>
</feature>
<accession>U6L5S9</accession>
<dbReference type="Proteomes" id="UP000030747">
    <property type="component" value="Unassembled WGS sequence"/>
</dbReference>